<dbReference type="KEGG" id="ccin:107265704"/>
<feature type="region of interest" description="Disordered" evidence="6">
    <location>
        <begin position="822"/>
        <end position="852"/>
    </location>
</feature>
<dbReference type="InterPro" id="IPR032053">
    <property type="entry name" value="Ribosomal_mS34"/>
</dbReference>
<feature type="compositionally biased region" description="Basic and acidic residues" evidence="6">
    <location>
        <begin position="550"/>
        <end position="596"/>
    </location>
</feature>
<evidence type="ECO:0000259" key="8">
    <source>
        <dbReference type="PROSITE" id="PS50240"/>
    </source>
</evidence>
<evidence type="ECO:0000256" key="6">
    <source>
        <dbReference type="SAM" id="MobiDB-lite"/>
    </source>
</evidence>
<dbReference type="SUPFAM" id="SSF50494">
    <property type="entry name" value="Trypsin-like serine proteases"/>
    <property type="match status" value="1"/>
</dbReference>
<feature type="domain" description="Peptidase S1" evidence="8">
    <location>
        <begin position="903"/>
        <end position="1147"/>
    </location>
</feature>
<dbReference type="InterPro" id="IPR018114">
    <property type="entry name" value="TRYPSIN_HIS"/>
</dbReference>
<organism evidence="9 10">
    <name type="scientific">Cephus cinctus</name>
    <name type="common">Wheat stem sawfly</name>
    <dbReference type="NCBI Taxonomy" id="211228"/>
    <lineage>
        <taxon>Eukaryota</taxon>
        <taxon>Metazoa</taxon>
        <taxon>Ecdysozoa</taxon>
        <taxon>Arthropoda</taxon>
        <taxon>Hexapoda</taxon>
        <taxon>Insecta</taxon>
        <taxon>Pterygota</taxon>
        <taxon>Neoptera</taxon>
        <taxon>Endopterygota</taxon>
        <taxon>Hymenoptera</taxon>
        <taxon>Cephoidea</taxon>
        <taxon>Cephidae</taxon>
        <taxon>Cephus</taxon>
    </lineage>
</organism>
<dbReference type="GO" id="GO:0006508">
    <property type="term" value="P:proteolysis"/>
    <property type="evidence" value="ECO:0007669"/>
    <property type="project" value="InterPro"/>
</dbReference>
<keyword evidence="3" id="KW-1015">Disulfide bond</keyword>
<dbReference type="RefSeq" id="XP_015590910.2">
    <property type="nucleotide sequence ID" value="XM_015735424.2"/>
</dbReference>
<dbReference type="GeneID" id="107265704"/>
<evidence type="ECO:0000256" key="4">
    <source>
        <dbReference type="ARBA" id="ARBA00068096"/>
    </source>
</evidence>
<gene>
    <name evidence="10" type="primary">LOC107265704</name>
</gene>
<dbReference type="PANTHER" id="PTHR24258">
    <property type="entry name" value="SERINE PROTEASE-RELATED"/>
    <property type="match status" value="1"/>
</dbReference>
<keyword evidence="2" id="KW-0964">Secreted</keyword>
<dbReference type="PANTHER" id="PTHR24258:SF142">
    <property type="entry name" value="PEPTIDASE S1 DOMAIN-CONTAINING PROTEIN"/>
    <property type="match status" value="1"/>
</dbReference>
<accession>A0AAJ7FGN8</accession>
<evidence type="ECO:0000256" key="1">
    <source>
        <dbReference type="ARBA" id="ARBA00004613"/>
    </source>
</evidence>
<dbReference type="Gene3D" id="2.40.10.10">
    <property type="entry name" value="Trypsin-like serine proteases"/>
    <property type="match status" value="1"/>
</dbReference>
<feature type="region of interest" description="Disordered" evidence="6">
    <location>
        <begin position="206"/>
        <end position="247"/>
    </location>
</feature>
<dbReference type="InterPro" id="IPR043504">
    <property type="entry name" value="Peptidase_S1_PA_chymotrypsin"/>
</dbReference>
<dbReference type="SMART" id="SM00020">
    <property type="entry name" value="Tryp_SPc"/>
    <property type="match status" value="1"/>
</dbReference>
<keyword evidence="9" id="KW-1185">Reference proteome</keyword>
<dbReference type="InterPro" id="IPR001314">
    <property type="entry name" value="Peptidase_S1A"/>
</dbReference>
<evidence type="ECO:0000256" key="5">
    <source>
        <dbReference type="ARBA" id="ARBA00076468"/>
    </source>
</evidence>
<reference evidence="10" key="1">
    <citation type="submission" date="2025-08" db="UniProtKB">
        <authorList>
            <consortium name="RefSeq"/>
        </authorList>
    </citation>
    <scope>IDENTIFICATION</scope>
</reference>
<feature type="signal peptide" evidence="7">
    <location>
        <begin position="1"/>
        <end position="17"/>
    </location>
</feature>
<evidence type="ECO:0000256" key="3">
    <source>
        <dbReference type="ARBA" id="ARBA00023157"/>
    </source>
</evidence>
<dbReference type="PROSITE" id="PS50240">
    <property type="entry name" value="TRYPSIN_DOM"/>
    <property type="match status" value="1"/>
</dbReference>
<evidence type="ECO:0000256" key="2">
    <source>
        <dbReference type="ARBA" id="ARBA00022525"/>
    </source>
</evidence>
<keyword evidence="7" id="KW-0732">Signal</keyword>
<dbReference type="FunFam" id="2.40.10.10:FF:000038">
    <property type="entry name" value="Serine protease"/>
    <property type="match status" value="1"/>
</dbReference>
<feature type="chain" id="PRO_5042525527" description="Phenoloxidase-activating factor 2" evidence="7">
    <location>
        <begin position="18"/>
        <end position="1340"/>
    </location>
</feature>
<dbReference type="GO" id="GO:0003735">
    <property type="term" value="F:structural constituent of ribosome"/>
    <property type="evidence" value="ECO:0007669"/>
    <property type="project" value="InterPro"/>
</dbReference>
<dbReference type="PROSITE" id="PS00134">
    <property type="entry name" value="TRYPSIN_HIS"/>
    <property type="match status" value="1"/>
</dbReference>
<name>A0AAJ7FGN8_CEPCN</name>
<comment type="subcellular location">
    <subcellularLocation>
        <location evidence="1">Secreted</location>
    </subcellularLocation>
</comment>
<protein>
    <recommendedName>
        <fullName evidence="4">Phenoloxidase-activating factor 2</fullName>
    </recommendedName>
    <alternativeName>
        <fullName evidence="5">Prophenoloxidase-activating factor II</fullName>
    </alternativeName>
</protein>
<dbReference type="GO" id="GO:0005739">
    <property type="term" value="C:mitochondrion"/>
    <property type="evidence" value="ECO:0007669"/>
    <property type="project" value="InterPro"/>
</dbReference>
<dbReference type="Pfam" id="PF16053">
    <property type="entry name" value="MRP-S34"/>
    <property type="match status" value="1"/>
</dbReference>
<feature type="compositionally biased region" description="Basic and acidic residues" evidence="6">
    <location>
        <begin position="827"/>
        <end position="852"/>
    </location>
</feature>
<dbReference type="CDD" id="cd00190">
    <property type="entry name" value="Tryp_SPc"/>
    <property type="match status" value="1"/>
</dbReference>
<sequence length="1340" mass="147324">MTMRLIILMGLVAQGLTSQVAFQSSSSSQAASSSSQQQQWSWQGQDLVAAADTQQESYHPLTFDASDDLKEQQQQYTANVQQGSSGVAQVLGQYNQQSVDTVIDDILVSNRQGRNLEGYDEVYADPDVKNALQLGNDTIARAYIKDKLCSLGLMNCENLEGRRPYYSPHRDIQPHDIIYAQPVTIKPVGRPLPAIPIKRPYGSPKPVPIPPSFGSGPPGPIYSGPPPSFSGPSYGPPSSYPGSHPPGFGGPFSGFKKPGPIYGSKPIYESGVDGELDYEDKFIDKKQVVLQQASSGVQQHVHHHYHHGEGGVGDNKSPTVVVNNPGVVAGTPGPIIGPGPIGNNGFNNYGYGNGGNYGSGGTYGNSYNDFEGYKKAFKVKPASSGNSLFSASSNNYADRYPSYEKPKQDSIFANTGKGFSNNYDSSKQFNSGSSNGFGASNNLGSSNGFGSSNNFGSSNGFGSSNNFGSSNGFDNGFSSSNYDDCVCVPYEQCATIDQIGRKDDLYLAIDPRNLGKDIEAETVEVVLTDGKGSMSVVRVPKGVNATEQAEQTKEQEVKKTETSNEKAEEASKEKKEKVEDTKRAKRDAKAADEPATKKANAQGRLIVGDLDTSKLNLKPTWGVSFGLPQTAGGNYPINPYGGDSLLNPYPGYGAGAQGINLGLVSVNPLVAVQVTKDEYGEKVVKPFVNLHVTPNQGLVHKLGDILSYKKQVLLGHGGGHYAPQYYPAGPPVYEKPIIVEKPIHHYPPKPYYPNYGGPVYHEKPHHHYGKPQFGGYGNYYRQENDYEDDYNNGDYADYGDEYYRNSKINNPNGSQNVQKIVNSNTADNRDQGRTGKVAFPERRKRDAVSHDMVQERQFGRPPVCGPRHVCCRRPQITGNRPRPGQCGVRHSQGINGRIKTPVYVDGDSEFGEYPWQVAILKKDPTESVYVCGGTLISPRHIITAAHCVKTHAGRDLRARLGEWDVNHDVEFFPYIERDIVSVYVHPDFYAGTLYNDIAILKLDHDVDFDKNPHISPACLPDKHDDFSGTRCWTTGWGKDAFGDFGKYQNILKEVDIPIVSNALCEHQMRKTRLGPSFNLHPGFVCAGGEEGKDACKGDGGGPMVCERQGHWQLAGVVSWGIGCGQAGVPGVYARVSYYLDWIQQIINHLSKMPIKYIGRKTDFKGKTLWEILGNLKDFGVGRIIVRNRFQKYPEPTYIKIVKVAALPNDFRKVAALVQKTFRGITDKNLVQIDRSSYKADYILIPKDEEYKYCQPPKETNPVILPRTVDFPPLLKELVLRDMKAAGTPVTEEPRLQLHYNITNSNIKKYRPAKEGEKPDIEFTMSMGKPTHSILYANIKQ</sequence>
<feature type="region of interest" description="Disordered" evidence="6">
    <location>
        <begin position="538"/>
        <end position="597"/>
    </location>
</feature>
<evidence type="ECO:0000313" key="9">
    <source>
        <dbReference type="Proteomes" id="UP000694920"/>
    </source>
</evidence>
<feature type="compositionally biased region" description="Pro residues" evidence="6">
    <location>
        <begin position="206"/>
        <end position="239"/>
    </location>
</feature>
<dbReference type="InterPro" id="IPR001254">
    <property type="entry name" value="Trypsin_dom"/>
</dbReference>
<dbReference type="PRINTS" id="PR00722">
    <property type="entry name" value="CHYMOTRYPSIN"/>
</dbReference>
<dbReference type="GO" id="GO:0004252">
    <property type="term" value="F:serine-type endopeptidase activity"/>
    <property type="evidence" value="ECO:0007669"/>
    <property type="project" value="InterPro"/>
</dbReference>
<dbReference type="Proteomes" id="UP000694920">
    <property type="component" value="Unplaced"/>
</dbReference>
<evidence type="ECO:0000313" key="10">
    <source>
        <dbReference type="RefSeq" id="XP_015590910.2"/>
    </source>
</evidence>
<dbReference type="InterPro" id="IPR009003">
    <property type="entry name" value="Peptidase_S1_PA"/>
</dbReference>
<dbReference type="Pfam" id="PF00089">
    <property type="entry name" value="Trypsin"/>
    <property type="match status" value="1"/>
</dbReference>
<proteinExistence type="predicted"/>
<dbReference type="GO" id="GO:0005576">
    <property type="term" value="C:extracellular region"/>
    <property type="evidence" value="ECO:0007669"/>
    <property type="project" value="UniProtKB-SubCell"/>
</dbReference>
<evidence type="ECO:0000256" key="7">
    <source>
        <dbReference type="SAM" id="SignalP"/>
    </source>
</evidence>